<protein>
    <submittedName>
        <fullName evidence="2">Uncharacterized protein</fullName>
    </submittedName>
</protein>
<feature type="compositionally biased region" description="Polar residues" evidence="1">
    <location>
        <begin position="1"/>
        <end position="14"/>
    </location>
</feature>
<dbReference type="EMBL" id="CP006954">
    <property type="protein sequence ID" value="AHG81821.1"/>
    <property type="molecule type" value="Genomic_DNA"/>
</dbReference>
<reference evidence="2 3" key="1">
    <citation type="journal article" date="2014" name="Genome Announc.">
        <title>Complete Closed Genome Sequences of Three Bibersteinia trehalosi Nasopharyngeal Isolates from Cattle with Shipping Fever.</title>
        <authorList>
            <person name="Harhay G.P."/>
            <person name="McVey D.S."/>
            <person name="Koren S."/>
            <person name="Phillippy A.M."/>
            <person name="Bono J."/>
            <person name="Harhay D.M."/>
            <person name="Clawson M.L."/>
            <person name="Heaton M.P."/>
            <person name="Chitko-McKown C.G."/>
            <person name="Korlach J."/>
            <person name="Smith T.P."/>
        </authorList>
    </citation>
    <scope>NUCLEOTIDE SEQUENCE [LARGE SCALE GENOMIC DNA]</scope>
    <source>
        <strain evidence="2 3">USDA-ARS-USMARC-188</strain>
    </source>
</reference>
<accession>A0A4V7IA39</accession>
<dbReference type="KEGG" id="btre:F542_11030"/>
<gene>
    <name evidence="2" type="ORF">F542_11030</name>
</gene>
<evidence type="ECO:0000256" key="1">
    <source>
        <dbReference type="SAM" id="MobiDB-lite"/>
    </source>
</evidence>
<name>A0A4V7IA39_BIBTR</name>
<evidence type="ECO:0000313" key="2">
    <source>
        <dbReference type="EMBL" id="AHG81821.1"/>
    </source>
</evidence>
<organism evidence="2 3">
    <name type="scientific">Bibersteinia trehalosi USDA-ARS-USMARC-188</name>
    <dbReference type="NCBI Taxonomy" id="1263829"/>
    <lineage>
        <taxon>Bacteria</taxon>
        <taxon>Pseudomonadati</taxon>
        <taxon>Pseudomonadota</taxon>
        <taxon>Gammaproteobacteria</taxon>
        <taxon>Pasteurellales</taxon>
        <taxon>Pasteurellaceae</taxon>
        <taxon>Bibersteinia</taxon>
    </lineage>
</organism>
<dbReference type="AlphaFoldDB" id="A0A4V7IA39"/>
<proteinExistence type="predicted"/>
<evidence type="ECO:0000313" key="3">
    <source>
        <dbReference type="Proteomes" id="UP000019091"/>
    </source>
</evidence>
<sequence length="40" mass="4395">MNLLNGKNPNSPDGSNKDFFLQIQSRSGGSEGNPIGRYKR</sequence>
<dbReference type="Proteomes" id="UP000019091">
    <property type="component" value="Chromosome"/>
</dbReference>
<feature type="region of interest" description="Disordered" evidence="1">
    <location>
        <begin position="1"/>
        <end position="40"/>
    </location>
</feature>